<evidence type="ECO:0000313" key="2">
    <source>
        <dbReference type="Proteomes" id="UP000249890"/>
    </source>
</evidence>
<dbReference type="AlphaFoldDB" id="A0A2Z2KB93"/>
<gene>
    <name evidence="1" type="ORF">B9T62_05205</name>
</gene>
<dbReference type="KEGG" id="pdh:B9T62_05205"/>
<organism evidence="1 2">
    <name type="scientific">Paenibacillus donghaensis</name>
    <dbReference type="NCBI Taxonomy" id="414771"/>
    <lineage>
        <taxon>Bacteria</taxon>
        <taxon>Bacillati</taxon>
        <taxon>Bacillota</taxon>
        <taxon>Bacilli</taxon>
        <taxon>Bacillales</taxon>
        <taxon>Paenibacillaceae</taxon>
        <taxon>Paenibacillus</taxon>
    </lineage>
</organism>
<evidence type="ECO:0000313" key="1">
    <source>
        <dbReference type="EMBL" id="ASA20250.1"/>
    </source>
</evidence>
<dbReference type="Proteomes" id="UP000249890">
    <property type="component" value="Chromosome"/>
</dbReference>
<reference evidence="1 2" key="1">
    <citation type="submission" date="2017-06" db="EMBL/GenBank/DDBJ databases">
        <title>Complete genome sequence of Paenibacillus donghaensis KCTC 13049T isolated from East Sea sediment, South Korea.</title>
        <authorList>
            <person name="Jung B.K."/>
            <person name="Hong S.-J."/>
            <person name="Shin J.-H."/>
        </authorList>
    </citation>
    <scope>NUCLEOTIDE SEQUENCE [LARGE SCALE GENOMIC DNA]</scope>
    <source>
        <strain evidence="1 2">KCTC 13049</strain>
    </source>
</reference>
<protein>
    <submittedName>
        <fullName evidence="1">Uncharacterized protein</fullName>
    </submittedName>
</protein>
<sequence length="62" mass="7064">MKIAVYYGKHFGEYTTSEKILEEFQDKDKARIIISDLNRTGACVRPIKGSIEAVIYKIVPES</sequence>
<keyword evidence="2" id="KW-1185">Reference proteome</keyword>
<dbReference type="OrthoDB" id="9910175at2"/>
<name>A0A2Z2KB93_9BACL</name>
<dbReference type="RefSeq" id="WP_087914272.1">
    <property type="nucleotide sequence ID" value="NZ_CP021780.1"/>
</dbReference>
<dbReference type="EMBL" id="CP021780">
    <property type="protein sequence ID" value="ASA20250.1"/>
    <property type="molecule type" value="Genomic_DNA"/>
</dbReference>
<proteinExistence type="predicted"/>
<accession>A0A2Z2KB93</accession>